<sequence>MNLEPYVPQDWSKPAAHQAQGDVIKLMSTEEKPSEEPDMEYKEAAHGKRKLKLTNILEERSRSKEQSPTQGSSLADIKPFSNEGWSTIPIDSRFIKHSSLTRKHSNVTLRWARWALKHLRGKKEGSKCLMKHALYMIYNNLDSESGEDKDTKAAPTENCGNVKSSGAVHTQADDASEGGALHNEVPVGTTHKEEQAPAVTPTVPNQQPLGVSHPQVPPLCDVPCDLQPEVPHPNIPCDLELLHDAPGTQIPHNLDPLHEPLHNLHEPSHNPCEPLQHPCEHLHYTCEPIWHDPHGAPPDS</sequence>
<feature type="compositionally biased region" description="Basic and acidic residues" evidence="1">
    <location>
        <begin position="28"/>
        <end position="46"/>
    </location>
</feature>
<dbReference type="GeneID" id="64627558"/>
<organism evidence="2 3">
    <name type="scientific">Suillus subaureus</name>
    <dbReference type="NCBI Taxonomy" id="48587"/>
    <lineage>
        <taxon>Eukaryota</taxon>
        <taxon>Fungi</taxon>
        <taxon>Dikarya</taxon>
        <taxon>Basidiomycota</taxon>
        <taxon>Agaricomycotina</taxon>
        <taxon>Agaricomycetes</taxon>
        <taxon>Agaricomycetidae</taxon>
        <taxon>Boletales</taxon>
        <taxon>Suillineae</taxon>
        <taxon>Suillaceae</taxon>
        <taxon>Suillus</taxon>
    </lineage>
</organism>
<keyword evidence="3" id="KW-1185">Reference proteome</keyword>
<evidence type="ECO:0000313" key="2">
    <source>
        <dbReference type="EMBL" id="KAG1805476.1"/>
    </source>
</evidence>
<comment type="caution">
    <text evidence="2">The sequence shown here is derived from an EMBL/GenBank/DDBJ whole genome shotgun (WGS) entry which is preliminary data.</text>
</comment>
<dbReference type="OrthoDB" id="2685817at2759"/>
<feature type="region of interest" description="Disordered" evidence="1">
    <location>
        <begin position="143"/>
        <end position="180"/>
    </location>
</feature>
<evidence type="ECO:0000256" key="1">
    <source>
        <dbReference type="SAM" id="MobiDB-lite"/>
    </source>
</evidence>
<gene>
    <name evidence="2" type="ORF">BJ212DRAFT_1304073</name>
</gene>
<dbReference type="EMBL" id="JABBWG010000053">
    <property type="protein sequence ID" value="KAG1805476.1"/>
    <property type="molecule type" value="Genomic_DNA"/>
</dbReference>
<protein>
    <submittedName>
        <fullName evidence="2">Uncharacterized protein</fullName>
    </submittedName>
</protein>
<accession>A0A9P7J6S6</accession>
<name>A0A9P7J6S6_9AGAM</name>
<evidence type="ECO:0000313" key="3">
    <source>
        <dbReference type="Proteomes" id="UP000807769"/>
    </source>
</evidence>
<proteinExistence type="predicted"/>
<feature type="compositionally biased region" description="Polar residues" evidence="1">
    <location>
        <begin position="158"/>
        <end position="168"/>
    </location>
</feature>
<reference evidence="2" key="1">
    <citation type="journal article" date="2020" name="New Phytol.">
        <title>Comparative genomics reveals dynamic genome evolution in host specialist ectomycorrhizal fungi.</title>
        <authorList>
            <person name="Lofgren L.A."/>
            <person name="Nguyen N.H."/>
            <person name="Vilgalys R."/>
            <person name="Ruytinx J."/>
            <person name="Liao H.L."/>
            <person name="Branco S."/>
            <person name="Kuo A."/>
            <person name="LaButti K."/>
            <person name="Lipzen A."/>
            <person name="Andreopoulos W."/>
            <person name="Pangilinan J."/>
            <person name="Riley R."/>
            <person name="Hundley H."/>
            <person name="Na H."/>
            <person name="Barry K."/>
            <person name="Grigoriev I.V."/>
            <person name="Stajich J.E."/>
            <person name="Kennedy P.G."/>
        </authorList>
    </citation>
    <scope>NUCLEOTIDE SEQUENCE</scope>
    <source>
        <strain evidence="2">MN1</strain>
    </source>
</reference>
<feature type="region of interest" description="Disordered" evidence="1">
    <location>
        <begin position="1"/>
        <end position="78"/>
    </location>
</feature>
<dbReference type="AlphaFoldDB" id="A0A9P7J6S6"/>
<dbReference type="Proteomes" id="UP000807769">
    <property type="component" value="Unassembled WGS sequence"/>
</dbReference>
<dbReference type="RefSeq" id="XP_041187259.1">
    <property type="nucleotide sequence ID" value="XM_041333541.1"/>
</dbReference>